<dbReference type="EMBL" id="RXGA01000001">
    <property type="protein sequence ID" value="RWX74195.1"/>
    <property type="molecule type" value="Genomic_DNA"/>
</dbReference>
<evidence type="ECO:0000313" key="1">
    <source>
        <dbReference type="EMBL" id="RWX74195.1"/>
    </source>
</evidence>
<dbReference type="AlphaFoldDB" id="A0A3S4UHZ4"/>
<comment type="caution">
    <text evidence="1">The sequence shown here is derived from an EMBL/GenBank/DDBJ whole genome shotgun (WGS) entry which is preliminary data.</text>
</comment>
<name>A0A3S4UHZ4_METS7</name>
<protein>
    <submittedName>
        <fullName evidence="1">Uncharacterized protein</fullName>
    </submittedName>
</protein>
<sequence>MNWTNSCCNIFGMEREEKEKDRFQQLIQCKPSRFILPL</sequence>
<gene>
    <name evidence="1" type="ORF">Metus_0220</name>
</gene>
<evidence type="ECO:0000313" key="2">
    <source>
        <dbReference type="Proteomes" id="UP000288215"/>
    </source>
</evidence>
<dbReference type="Proteomes" id="UP000288215">
    <property type="component" value="Unassembled WGS sequence"/>
</dbReference>
<accession>A0A3S4UHZ4</accession>
<proteinExistence type="predicted"/>
<reference evidence="1 2" key="1">
    <citation type="submission" date="2018-12" db="EMBL/GenBank/DDBJ databases">
        <title>The complete genome of the methanogenic archaea of the candidate phylum Verstraetearchaeota, obtained from the metagenome of underground thermal water.</title>
        <authorList>
            <person name="Kadnikov V.V."/>
            <person name="Mardanov A.V."/>
            <person name="Beletsky A.V."/>
            <person name="Karnachuk O.V."/>
            <person name="Ravin N.V."/>
        </authorList>
    </citation>
    <scope>NUCLEOTIDE SEQUENCE [LARGE SCALE GENOMIC DNA]</scope>
    <source>
        <strain evidence="1">Ch88</strain>
    </source>
</reference>
<organism evidence="1 2">
    <name type="scientific">Methanosuratincola subterraneus</name>
    <dbReference type="NCBI Taxonomy" id="2593994"/>
    <lineage>
        <taxon>Archaea</taxon>
        <taxon>Thermoproteota</taxon>
        <taxon>Methanosuratincolia</taxon>
        <taxon>Candidatus Methanomethylicales</taxon>
        <taxon>Candidatus Methanomethylicaceae</taxon>
        <taxon>Candidatus Methanosuratincola (ex Vanwonterghem et al. 2016)</taxon>
    </lineage>
</organism>